<name>A0A6A6X5J4_9PLEO</name>
<dbReference type="AlphaFoldDB" id="A0A6A6X5J4"/>
<protein>
    <submittedName>
        <fullName evidence="1">Uncharacterized protein</fullName>
    </submittedName>
</protein>
<evidence type="ECO:0000313" key="2">
    <source>
        <dbReference type="Proteomes" id="UP000799757"/>
    </source>
</evidence>
<dbReference type="Proteomes" id="UP000799757">
    <property type="component" value="Unassembled WGS sequence"/>
</dbReference>
<evidence type="ECO:0000313" key="1">
    <source>
        <dbReference type="EMBL" id="KAF2791770.1"/>
    </source>
</evidence>
<reference evidence="1" key="1">
    <citation type="journal article" date="2020" name="Stud. Mycol.">
        <title>101 Dothideomycetes genomes: a test case for predicting lifestyles and emergence of pathogens.</title>
        <authorList>
            <person name="Haridas S."/>
            <person name="Albert R."/>
            <person name="Binder M."/>
            <person name="Bloem J."/>
            <person name="Labutti K."/>
            <person name="Salamov A."/>
            <person name="Andreopoulos B."/>
            <person name="Baker S."/>
            <person name="Barry K."/>
            <person name="Bills G."/>
            <person name="Bluhm B."/>
            <person name="Cannon C."/>
            <person name="Castanera R."/>
            <person name="Culley D."/>
            <person name="Daum C."/>
            <person name="Ezra D."/>
            <person name="Gonzalez J."/>
            <person name="Henrissat B."/>
            <person name="Kuo A."/>
            <person name="Liang C."/>
            <person name="Lipzen A."/>
            <person name="Lutzoni F."/>
            <person name="Magnuson J."/>
            <person name="Mondo S."/>
            <person name="Nolan M."/>
            <person name="Ohm R."/>
            <person name="Pangilinan J."/>
            <person name="Park H.-J."/>
            <person name="Ramirez L."/>
            <person name="Alfaro M."/>
            <person name="Sun H."/>
            <person name="Tritt A."/>
            <person name="Yoshinaga Y."/>
            <person name="Zwiers L.-H."/>
            <person name="Turgeon B."/>
            <person name="Goodwin S."/>
            <person name="Spatafora J."/>
            <person name="Crous P."/>
            <person name="Grigoriev I."/>
        </authorList>
    </citation>
    <scope>NUCLEOTIDE SEQUENCE</scope>
    <source>
        <strain evidence="1">CBS 109.77</strain>
    </source>
</reference>
<accession>A0A6A6X5J4</accession>
<sequence length="80" mass="9191">MRSASQWDTWLAEYDQAATEAETYRVAELSQLNVITKDFLAAVNKVAPIWSTKQWSICSWHEPEGDDETLPRTYDDILSP</sequence>
<gene>
    <name evidence="1" type="ORF">K505DRAFT_308848</name>
</gene>
<proteinExistence type="predicted"/>
<keyword evidence="2" id="KW-1185">Reference proteome</keyword>
<organism evidence="1 2">
    <name type="scientific">Melanomma pulvis-pyrius CBS 109.77</name>
    <dbReference type="NCBI Taxonomy" id="1314802"/>
    <lineage>
        <taxon>Eukaryota</taxon>
        <taxon>Fungi</taxon>
        <taxon>Dikarya</taxon>
        <taxon>Ascomycota</taxon>
        <taxon>Pezizomycotina</taxon>
        <taxon>Dothideomycetes</taxon>
        <taxon>Pleosporomycetidae</taxon>
        <taxon>Pleosporales</taxon>
        <taxon>Melanommataceae</taxon>
        <taxon>Melanomma</taxon>
    </lineage>
</organism>
<dbReference type="OrthoDB" id="4951733at2759"/>
<dbReference type="EMBL" id="MU002002">
    <property type="protein sequence ID" value="KAF2791770.1"/>
    <property type="molecule type" value="Genomic_DNA"/>
</dbReference>